<sequence length="227" mass="24417">MEFELIQGRAVPVTLDSEWIFIEHATGKVQFEIEATGQVFTLTQKSLYKYTGSRFGRIFVSGVGRLVFEHGVGSFTPSIEGQSLAVSSLPALEIAPDQSVKVQSLPKVQLSDNQQIKAFIEALPEIVLAAGQKVSIDSAPVTRMASNQVIGLQASNMLTSQKAALPLDIPRNNERRNIIIKADAANTGVIVLNAGFEIGAGEQIELATREALSLTGAVSDFVHIIEV</sequence>
<comment type="caution">
    <text evidence="1">The sequence shown here is derived from an EMBL/GenBank/DDBJ whole genome shotgun (WGS) entry which is preliminary data.</text>
</comment>
<dbReference type="EMBL" id="SYUV01000035">
    <property type="protein sequence ID" value="TKF31632.1"/>
    <property type="molecule type" value="Genomic_DNA"/>
</dbReference>
<evidence type="ECO:0000313" key="2">
    <source>
        <dbReference type="Proteomes" id="UP000307574"/>
    </source>
</evidence>
<protein>
    <submittedName>
        <fullName evidence="1">Uncharacterized protein</fullName>
    </submittedName>
</protein>
<gene>
    <name evidence="1" type="ORF">FCV50_11350</name>
</gene>
<reference evidence="1 2" key="1">
    <citation type="submission" date="2019-04" db="EMBL/GenBank/DDBJ databases">
        <title>A reverse ecology approach based on a biological definition of microbial populations.</title>
        <authorList>
            <person name="Arevalo P."/>
            <person name="Vaninsberghe D."/>
            <person name="Elsherbini J."/>
            <person name="Gore J."/>
            <person name="Polz M."/>
        </authorList>
    </citation>
    <scope>NUCLEOTIDE SEQUENCE [LARGE SCALE GENOMIC DNA]</scope>
    <source>
        <strain evidence="1 2">10N.261.46.F4</strain>
    </source>
</reference>
<dbReference type="RefSeq" id="WP_136980357.1">
    <property type="nucleotide sequence ID" value="NZ_SYUV01000035.1"/>
</dbReference>
<organism evidence="1 2">
    <name type="scientific">Vibrio kanaloae</name>
    <dbReference type="NCBI Taxonomy" id="170673"/>
    <lineage>
        <taxon>Bacteria</taxon>
        <taxon>Pseudomonadati</taxon>
        <taxon>Pseudomonadota</taxon>
        <taxon>Gammaproteobacteria</taxon>
        <taxon>Vibrionales</taxon>
        <taxon>Vibrionaceae</taxon>
        <taxon>Vibrio</taxon>
    </lineage>
</organism>
<proteinExistence type="predicted"/>
<evidence type="ECO:0000313" key="1">
    <source>
        <dbReference type="EMBL" id="TKF31632.1"/>
    </source>
</evidence>
<dbReference type="AlphaFoldDB" id="A0A4U1ZCB4"/>
<name>A0A4U1ZCB4_9VIBR</name>
<accession>A0A4U1ZCB4</accession>
<dbReference type="Proteomes" id="UP000307574">
    <property type="component" value="Unassembled WGS sequence"/>
</dbReference>